<organism evidence="9 10">
    <name type="scientific">Dawidia cretensis</name>
    <dbReference type="NCBI Taxonomy" id="2782350"/>
    <lineage>
        <taxon>Bacteria</taxon>
        <taxon>Pseudomonadati</taxon>
        <taxon>Bacteroidota</taxon>
        <taxon>Cytophagia</taxon>
        <taxon>Cytophagales</taxon>
        <taxon>Chryseotaleaceae</taxon>
        <taxon>Dawidia</taxon>
    </lineage>
</organism>
<dbReference type="SMART" id="SM00448">
    <property type="entry name" value="REC"/>
    <property type="match status" value="1"/>
</dbReference>
<dbReference type="PROSITE" id="PS00688">
    <property type="entry name" value="SIGMA54_INTERACT_3"/>
    <property type="match status" value="1"/>
</dbReference>
<dbReference type="Pfam" id="PF00072">
    <property type="entry name" value="Response_reg"/>
    <property type="match status" value="1"/>
</dbReference>
<protein>
    <submittedName>
        <fullName evidence="9">Sigma-54 dependent transcriptional regulator</fullName>
    </submittedName>
</protein>
<evidence type="ECO:0000259" key="8">
    <source>
        <dbReference type="PROSITE" id="PS50110"/>
    </source>
</evidence>
<sequence>MKHAGKTNILVVDDSLETVELIKRNLESVGYQVYSANNVQSAVKLLETLQVNLVITDLKMPGESGIELVRHVSENYKGMGTLVITGFPSIQGAVESIKIGAEEYLVKPFTDEELFKSVERVLAKTSKYKKEIVSTVPVNFGIIGNSEGMHHVFKTINKAKNTNATVLINGESGTGKELVARALHYGSHASAAPFVPVNCGGIPDALLESELFGYVRGAFTGATETRAGFFQTADGGTIFLDEISNTSLAMQAKLLRVLQEKEFYMVGSKKPMKVNIRVVAATNVDLMQLVKKGLFREDLYYRLNIISIDLPPLRARDKDILLLLDFFLNKYVRELAKGPMQFSKKALRSLTDYAWPGNVRELQNLVHRLVIMADEDTIDTPDLPESFRYSATRSRGLTRKLADVERDYISDVLAANKNNISHTAQILGIDRKTLREKLKKTKD</sequence>
<dbReference type="Pfam" id="PF00158">
    <property type="entry name" value="Sigma54_activat"/>
    <property type="match status" value="1"/>
</dbReference>
<dbReference type="Pfam" id="PF02954">
    <property type="entry name" value="HTH_8"/>
    <property type="match status" value="1"/>
</dbReference>
<dbReference type="SUPFAM" id="SSF46689">
    <property type="entry name" value="Homeodomain-like"/>
    <property type="match status" value="1"/>
</dbReference>
<dbReference type="Gene3D" id="1.10.8.60">
    <property type="match status" value="1"/>
</dbReference>
<evidence type="ECO:0000259" key="7">
    <source>
        <dbReference type="PROSITE" id="PS50045"/>
    </source>
</evidence>
<dbReference type="Gene3D" id="3.40.50.300">
    <property type="entry name" value="P-loop containing nucleotide triphosphate hydrolases"/>
    <property type="match status" value="1"/>
</dbReference>
<dbReference type="InterPro" id="IPR025943">
    <property type="entry name" value="Sigma_54_int_dom_ATP-bd_2"/>
</dbReference>
<evidence type="ECO:0000256" key="3">
    <source>
        <dbReference type="ARBA" id="ARBA00023015"/>
    </source>
</evidence>
<dbReference type="InterPro" id="IPR002197">
    <property type="entry name" value="HTH_Fis"/>
</dbReference>
<dbReference type="Pfam" id="PF25601">
    <property type="entry name" value="AAA_lid_14"/>
    <property type="match status" value="1"/>
</dbReference>
<dbReference type="Gene3D" id="3.40.50.2300">
    <property type="match status" value="1"/>
</dbReference>
<comment type="caution">
    <text evidence="9">The sequence shown here is derived from an EMBL/GenBank/DDBJ whole genome shotgun (WGS) entry which is preliminary data.</text>
</comment>
<dbReference type="InterPro" id="IPR025662">
    <property type="entry name" value="Sigma_54_int_dom_ATP-bd_1"/>
</dbReference>
<dbReference type="InterPro" id="IPR001789">
    <property type="entry name" value="Sig_transdc_resp-reg_receiver"/>
</dbReference>
<dbReference type="SUPFAM" id="SSF52172">
    <property type="entry name" value="CheY-like"/>
    <property type="match status" value="1"/>
</dbReference>
<evidence type="ECO:0000256" key="6">
    <source>
        <dbReference type="PROSITE-ProRule" id="PRU00169"/>
    </source>
</evidence>
<dbReference type="AlphaFoldDB" id="A0AAP2GN81"/>
<dbReference type="SUPFAM" id="SSF52540">
    <property type="entry name" value="P-loop containing nucleoside triphosphate hydrolases"/>
    <property type="match status" value="1"/>
</dbReference>
<dbReference type="CDD" id="cd00156">
    <property type="entry name" value="REC"/>
    <property type="match status" value="1"/>
</dbReference>
<feature type="domain" description="Sigma-54 factor interaction" evidence="7">
    <location>
        <begin position="142"/>
        <end position="371"/>
    </location>
</feature>
<dbReference type="InterPro" id="IPR002078">
    <property type="entry name" value="Sigma_54_int"/>
</dbReference>
<reference evidence="9 10" key="1">
    <citation type="submission" date="2021-05" db="EMBL/GenBank/DDBJ databases">
        <title>A Polyphasic approach of four new species of the genus Ohtaekwangia: Ohtaekwangia histidinii sp. nov., Ohtaekwangia cretensis sp. nov., Ohtaekwangia indiensis sp. nov., Ohtaekwangia reichenbachii sp. nov. from diverse environment.</title>
        <authorList>
            <person name="Octaviana S."/>
        </authorList>
    </citation>
    <scope>NUCLEOTIDE SEQUENCE [LARGE SCALE GENOMIC DNA]</scope>
    <source>
        <strain evidence="9 10">PWU5</strain>
    </source>
</reference>
<dbReference type="InterPro" id="IPR011006">
    <property type="entry name" value="CheY-like_superfamily"/>
</dbReference>
<keyword evidence="6" id="KW-0597">Phosphoprotein</keyword>
<gene>
    <name evidence="9" type="ORF">KK062_03465</name>
</gene>
<evidence type="ECO:0000256" key="4">
    <source>
        <dbReference type="ARBA" id="ARBA00023125"/>
    </source>
</evidence>
<dbReference type="FunFam" id="3.40.50.300:FF:000006">
    <property type="entry name" value="DNA-binding transcriptional regulator NtrC"/>
    <property type="match status" value="1"/>
</dbReference>
<proteinExistence type="predicted"/>
<keyword evidence="3" id="KW-0805">Transcription regulation</keyword>
<evidence type="ECO:0000313" key="9">
    <source>
        <dbReference type="EMBL" id="MBT1707261.1"/>
    </source>
</evidence>
<dbReference type="Gene3D" id="1.10.10.60">
    <property type="entry name" value="Homeodomain-like"/>
    <property type="match status" value="1"/>
</dbReference>
<dbReference type="GO" id="GO:0005524">
    <property type="term" value="F:ATP binding"/>
    <property type="evidence" value="ECO:0007669"/>
    <property type="project" value="UniProtKB-KW"/>
</dbReference>
<evidence type="ECO:0000313" key="10">
    <source>
        <dbReference type="Proteomes" id="UP001319080"/>
    </source>
</evidence>
<dbReference type="InterPro" id="IPR025944">
    <property type="entry name" value="Sigma_54_int_dom_CS"/>
</dbReference>
<keyword evidence="10" id="KW-1185">Reference proteome</keyword>
<dbReference type="Proteomes" id="UP001319080">
    <property type="component" value="Unassembled WGS sequence"/>
</dbReference>
<dbReference type="InterPro" id="IPR003593">
    <property type="entry name" value="AAA+_ATPase"/>
</dbReference>
<dbReference type="PROSITE" id="PS00676">
    <property type="entry name" value="SIGMA54_INTERACT_2"/>
    <property type="match status" value="1"/>
</dbReference>
<dbReference type="RefSeq" id="WP_254082835.1">
    <property type="nucleotide sequence ID" value="NZ_JAHESE010000001.1"/>
</dbReference>
<dbReference type="PROSITE" id="PS50045">
    <property type="entry name" value="SIGMA54_INTERACT_4"/>
    <property type="match status" value="1"/>
</dbReference>
<name>A0AAP2GN81_9BACT</name>
<evidence type="ECO:0000256" key="1">
    <source>
        <dbReference type="ARBA" id="ARBA00022741"/>
    </source>
</evidence>
<accession>A0AAP2GN81</accession>
<feature type="modified residue" description="4-aspartylphosphate" evidence="6">
    <location>
        <position position="57"/>
    </location>
</feature>
<dbReference type="PROSITE" id="PS00675">
    <property type="entry name" value="SIGMA54_INTERACT_1"/>
    <property type="match status" value="1"/>
</dbReference>
<evidence type="ECO:0000256" key="2">
    <source>
        <dbReference type="ARBA" id="ARBA00022840"/>
    </source>
</evidence>
<dbReference type="InterPro" id="IPR027417">
    <property type="entry name" value="P-loop_NTPase"/>
</dbReference>
<dbReference type="PANTHER" id="PTHR32071">
    <property type="entry name" value="TRANSCRIPTIONAL REGULATORY PROTEIN"/>
    <property type="match status" value="1"/>
</dbReference>
<keyword evidence="1" id="KW-0547">Nucleotide-binding</keyword>
<dbReference type="PROSITE" id="PS50110">
    <property type="entry name" value="RESPONSE_REGULATORY"/>
    <property type="match status" value="1"/>
</dbReference>
<dbReference type="SMART" id="SM00382">
    <property type="entry name" value="AAA"/>
    <property type="match status" value="1"/>
</dbReference>
<feature type="domain" description="Response regulatory" evidence="8">
    <location>
        <begin position="8"/>
        <end position="122"/>
    </location>
</feature>
<evidence type="ECO:0000256" key="5">
    <source>
        <dbReference type="ARBA" id="ARBA00023163"/>
    </source>
</evidence>
<dbReference type="GO" id="GO:0043565">
    <property type="term" value="F:sequence-specific DNA binding"/>
    <property type="evidence" value="ECO:0007669"/>
    <property type="project" value="InterPro"/>
</dbReference>
<dbReference type="GO" id="GO:0006355">
    <property type="term" value="P:regulation of DNA-templated transcription"/>
    <property type="evidence" value="ECO:0007669"/>
    <property type="project" value="InterPro"/>
</dbReference>
<keyword evidence="4" id="KW-0238">DNA-binding</keyword>
<keyword evidence="2" id="KW-0067">ATP-binding</keyword>
<dbReference type="EMBL" id="JAHESE010000001">
    <property type="protein sequence ID" value="MBT1707261.1"/>
    <property type="molecule type" value="Genomic_DNA"/>
</dbReference>
<keyword evidence="5" id="KW-0804">Transcription</keyword>
<dbReference type="InterPro" id="IPR009057">
    <property type="entry name" value="Homeodomain-like_sf"/>
</dbReference>
<dbReference type="InterPro" id="IPR058031">
    <property type="entry name" value="AAA_lid_NorR"/>
</dbReference>
<dbReference type="GO" id="GO:0000160">
    <property type="term" value="P:phosphorelay signal transduction system"/>
    <property type="evidence" value="ECO:0007669"/>
    <property type="project" value="InterPro"/>
</dbReference>
<dbReference type="CDD" id="cd00009">
    <property type="entry name" value="AAA"/>
    <property type="match status" value="1"/>
</dbReference>